<evidence type="ECO:0000259" key="1">
    <source>
        <dbReference type="PROSITE" id="PS51186"/>
    </source>
</evidence>
<organism evidence="2 3">
    <name type="scientific">Priestia koreensis</name>
    <dbReference type="NCBI Taxonomy" id="284581"/>
    <lineage>
        <taxon>Bacteria</taxon>
        <taxon>Bacillati</taxon>
        <taxon>Bacillota</taxon>
        <taxon>Bacilli</taxon>
        <taxon>Bacillales</taxon>
        <taxon>Bacillaceae</taxon>
        <taxon>Priestia</taxon>
    </lineage>
</organism>
<proteinExistence type="predicted"/>
<dbReference type="Proteomes" id="UP000037558">
    <property type="component" value="Unassembled WGS sequence"/>
</dbReference>
<dbReference type="Gene3D" id="3.40.630.30">
    <property type="match status" value="1"/>
</dbReference>
<dbReference type="RefSeq" id="WP_053401177.1">
    <property type="nucleotide sequence ID" value="NZ_LILC01000013.1"/>
</dbReference>
<keyword evidence="3" id="KW-1185">Reference proteome</keyword>
<keyword evidence="2" id="KW-0808">Transferase</keyword>
<dbReference type="Pfam" id="PF00583">
    <property type="entry name" value="Acetyltransf_1"/>
    <property type="match status" value="1"/>
</dbReference>
<evidence type="ECO:0000313" key="3">
    <source>
        <dbReference type="Proteomes" id="UP000037558"/>
    </source>
</evidence>
<dbReference type="InterPro" id="IPR000182">
    <property type="entry name" value="GNAT_dom"/>
</dbReference>
<dbReference type="AlphaFoldDB" id="A0A0M0L5H5"/>
<dbReference type="EMBL" id="LILC01000013">
    <property type="protein sequence ID" value="KOO46112.1"/>
    <property type="molecule type" value="Genomic_DNA"/>
</dbReference>
<dbReference type="GO" id="GO:0016747">
    <property type="term" value="F:acyltransferase activity, transferring groups other than amino-acyl groups"/>
    <property type="evidence" value="ECO:0007669"/>
    <property type="project" value="InterPro"/>
</dbReference>
<accession>A0A0M0L5H5</accession>
<evidence type="ECO:0000313" key="2">
    <source>
        <dbReference type="EMBL" id="KOO46112.1"/>
    </source>
</evidence>
<reference evidence="3" key="1">
    <citation type="submission" date="2015-08" db="EMBL/GenBank/DDBJ databases">
        <title>Fjat-14210 dsm16467.</title>
        <authorList>
            <person name="Liu B."/>
            <person name="Wang J."/>
            <person name="Zhu Y."/>
            <person name="Liu G."/>
            <person name="Chen Q."/>
            <person name="Chen Z."/>
            <person name="Lan J."/>
            <person name="Che J."/>
            <person name="Ge C."/>
            <person name="Shi H."/>
            <person name="Pan Z."/>
            <person name="Liu X."/>
        </authorList>
    </citation>
    <scope>NUCLEOTIDE SEQUENCE [LARGE SCALE GENOMIC DNA]</scope>
    <source>
        <strain evidence="3">DSM 16467</strain>
    </source>
</reference>
<comment type="caution">
    <text evidence="2">The sequence shown here is derived from an EMBL/GenBank/DDBJ whole genome shotgun (WGS) entry which is preliminary data.</text>
</comment>
<gene>
    <name evidence="2" type="ORF">AMD01_09570</name>
</gene>
<name>A0A0M0L5H5_9BACI</name>
<dbReference type="SUPFAM" id="SSF55729">
    <property type="entry name" value="Acyl-CoA N-acyltransferases (Nat)"/>
    <property type="match status" value="1"/>
</dbReference>
<dbReference type="InterPro" id="IPR016181">
    <property type="entry name" value="Acyl_CoA_acyltransferase"/>
</dbReference>
<dbReference type="PATRIC" id="fig|284581.3.peg.1984"/>
<feature type="domain" description="N-acetyltransferase" evidence="1">
    <location>
        <begin position="6"/>
        <end position="159"/>
    </location>
</feature>
<dbReference type="STRING" id="284581.AMD01_09570"/>
<dbReference type="OrthoDB" id="66776at2"/>
<sequence length="159" mass="18256">MYLAKYDVKLEPFIDTYTLSEQQLQFTGTPRDAIQLSATDRDRHSILAIEDNRLVTFFVLHEQDGPKPYSQNPHALLVRAFSTDYHHQGKGFAKQSLILLPSFVREHFPHINEIVLAVNVRNTAAQHLYKSCCFLDEGVRTMGKKGELVVMSYYLEVLV</sequence>
<protein>
    <submittedName>
        <fullName evidence="2">GNAT family acetyltransferase</fullName>
    </submittedName>
</protein>
<dbReference type="PROSITE" id="PS51186">
    <property type="entry name" value="GNAT"/>
    <property type="match status" value="1"/>
</dbReference>